<dbReference type="AlphaFoldDB" id="A0A7C8QYW4"/>
<protein>
    <submittedName>
        <fullName evidence="2">Uncharacterized protein</fullName>
    </submittedName>
</protein>
<name>A0A7C8QYW4_ORBOL</name>
<dbReference type="EMBL" id="WIWS01000010">
    <property type="protein sequence ID" value="KAF3226578.1"/>
    <property type="molecule type" value="Genomic_DNA"/>
</dbReference>
<sequence length="373" mass="42191">MRRVVLIKASNSHTATSFFFLSSTVASSPPKLFTHTHDAFFTFYLLTSTAHLASNPHIFRIFRLRTNKPSLYPQINSKELSIAKMNHSRHGSRTQFQGSPGRGQTGGSTPARNNSQNQNQNQNQHLRSLANLGPPRVTVYWRAAPPRSLFTGGPLPGTNAQRGQERSDYQVIVNTSYPRCHDPHAIVFHSVYGERGDHIEHSELYGTPNPYYSYDCQFVQMLADYAFFRHGVNREDFHPTLTDNNNLVAEGPPFKSIYLENRTGHRMYIQQLQATGDRNEYYVGVAVIPPGTKHRIVKIRNATIQLEYTWESIRTQTTYAALIKCPNDAALSSGRLPDCLLNQTPDRPYGLVISGTEDGGFKFLIHRSSSDYW</sequence>
<comment type="caution">
    <text evidence="2">The sequence shown here is derived from an EMBL/GenBank/DDBJ whole genome shotgun (WGS) entry which is preliminary data.</text>
</comment>
<reference evidence="2 3" key="1">
    <citation type="submission" date="2019-06" db="EMBL/GenBank/DDBJ databases">
        <authorList>
            <person name="Palmer J.M."/>
        </authorList>
    </citation>
    <scope>NUCLEOTIDE SEQUENCE [LARGE SCALE GENOMIC DNA]</scope>
    <source>
        <strain evidence="2 3">TWF106</strain>
    </source>
</reference>
<dbReference type="Proteomes" id="UP000472727">
    <property type="component" value="Unassembled WGS sequence"/>
</dbReference>
<evidence type="ECO:0000256" key="1">
    <source>
        <dbReference type="SAM" id="MobiDB-lite"/>
    </source>
</evidence>
<evidence type="ECO:0000313" key="3">
    <source>
        <dbReference type="Proteomes" id="UP000472727"/>
    </source>
</evidence>
<organism evidence="2 3">
    <name type="scientific">Orbilia oligospora</name>
    <name type="common">Nematode-trapping fungus</name>
    <name type="synonym">Arthrobotrys oligospora</name>
    <dbReference type="NCBI Taxonomy" id="2813651"/>
    <lineage>
        <taxon>Eukaryota</taxon>
        <taxon>Fungi</taxon>
        <taxon>Dikarya</taxon>
        <taxon>Ascomycota</taxon>
        <taxon>Pezizomycotina</taxon>
        <taxon>Orbiliomycetes</taxon>
        <taxon>Orbiliales</taxon>
        <taxon>Orbiliaceae</taxon>
        <taxon>Orbilia</taxon>
    </lineage>
</organism>
<gene>
    <name evidence="2" type="ORF">TWF106_000319</name>
</gene>
<proteinExistence type="predicted"/>
<feature type="region of interest" description="Disordered" evidence="1">
    <location>
        <begin position="85"/>
        <end position="123"/>
    </location>
</feature>
<accession>A0A7C8QYW4</accession>
<evidence type="ECO:0000313" key="2">
    <source>
        <dbReference type="EMBL" id="KAF3226578.1"/>
    </source>
</evidence>
<feature type="compositionally biased region" description="Low complexity" evidence="1">
    <location>
        <begin position="113"/>
        <end position="123"/>
    </location>
</feature>